<dbReference type="PANTHER" id="PTHR21600:SF44">
    <property type="entry name" value="RIBOSOMAL LARGE SUBUNIT PSEUDOURIDINE SYNTHASE D"/>
    <property type="match status" value="1"/>
</dbReference>
<evidence type="ECO:0000256" key="5">
    <source>
        <dbReference type="PROSITE-ProRule" id="PRU00182"/>
    </source>
</evidence>
<dbReference type="PANTHER" id="PTHR21600">
    <property type="entry name" value="MITOCHONDRIAL RNA PSEUDOURIDINE SYNTHASE"/>
    <property type="match status" value="1"/>
</dbReference>
<dbReference type="GO" id="GO:0009982">
    <property type="term" value="F:pseudouridine synthase activity"/>
    <property type="evidence" value="ECO:0007669"/>
    <property type="project" value="InterPro"/>
</dbReference>
<feature type="domain" description="Pseudouridine synthase RsuA/RluA-like" evidence="7">
    <location>
        <begin position="93"/>
        <end position="245"/>
    </location>
</feature>
<protein>
    <recommendedName>
        <fullName evidence="6">Pseudouridine synthase</fullName>
        <ecNumber evidence="6">5.4.99.-</ecNumber>
    </recommendedName>
</protein>
<evidence type="ECO:0000313" key="9">
    <source>
        <dbReference type="Proteomes" id="UP000564644"/>
    </source>
</evidence>
<dbReference type="EMBL" id="JACJVO010000009">
    <property type="protein sequence ID" value="MBB6731125.1"/>
    <property type="molecule type" value="Genomic_DNA"/>
</dbReference>
<dbReference type="GO" id="GO:0140098">
    <property type="term" value="F:catalytic activity, acting on RNA"/>
    <property type="evidence" value="ECO:0007669"/>
    <property type="project" value="UniProtKB-ARBA"/>
</dbReference>
<dbReference type="InterPro" id="IPR020103">
    <property type="entry name" value="PsdUridine_synth_cat_dom_sf"/>
</dbReference>
<dbReference type="NCBIfam" id="TIGR00005">
    <property type="entry name" value="rluA_subfam"/>
    <property type="match status" value="1"/>
</dbReference>
<evidence type="ECO:0000256" key="6">
    <source>
        <dbReference type="RuleBase" id="RU362028"/>
    </source>
</evidence>
<evidence type="ECO:0000256" key="1">
    <source>
        <dbReference type="ARBA" id="ARBA00000073"/>
    </source>
</evidence>
<proteinExistence type="inferred from homology"/>
<dbReference type="EC" id="5.4.99.-" evidence="6"/>
<comment type="similarity">
    <text evidence="2 6">Belongs to the pseudouridine synthase RluA family.</text>
</comment>
<dbReference type="Pfam" id="PF00849">
    <property type="entry name" value="PseudoU_synth_2"/>
    <property type="match status" value="1"/>
</dbReference>
<dbReference type="InterPro" id="IPR006145">
    <property type="entry name" value="PsdUridine_synth_RsuA/RluA"/>
</dbReference>
<dbReference type="Gene3D" id="3.30.2350.10">
    <property type="entry name" value="Pseudouridine synthase"/>
    <property type="match status" value="1"/>
</dbReference>
<keyword evidence="3 6" id="KW-0413">Isomerase</keyword>
<comment type="catalytic activity">
    <reaction evidence="1 6">
        <text>a uridine in RNA = a pseudouridine in RNA</text>
        <dbReference type="Rhea" id="RHEA:48348"/>
        <dbReference type="Rhea" id="RHEA-COMP:12068"/>
        <dbReference type="Rhea" id="RHEA-COMP:12069"/>
        <dbReference type="ChEBI" id="CHEBI:65314"/>
        <dbReference type="ChEBI" id="CHEBI:65315"/>
    </reaction>
</comment>
<dbReference type="PROSITE" id="PS50889">
    <property type="entry name" value="S4"/>
    <property type="match status" value="1"/>
</dbReference>
<keyword evidence="9" id="KW-1185">Reference proteome</keyword>
<dbReference type="SUPFAM" id="SSF55120">
    <property type="entry name" value="Pseudouridine synthase"/>
    <property type="match status" value="1"/>
</dbReference>
<accession>A0A7X0VV73</accession>
<dbReference type="RefSeq" id="WP_185128763.1">
    <property type="nucleotide sequence ID" value="NZ_JACJVO010000009.1"/>
</dbReference>
<dbReference type="GO" id="GO:0000455">
    <property type="term" value="P:enzyme-directed rRNA pseudouridine synthesis"/>
    <property type="evidence" value="ECO:0007669"/>
    <property type="project" value="TreeGrafter"/>
</dbReference>
<dbReference type="InterPro" id="IPR006225">
    <property type="entry name" value="PsdUridine_synth_RluC/D"/>
</dbReference>
<dbReference type="CDD" id="cd02869">
    <property type="entry name" value="PseudoU_synth_RluA_like"/>
    <property type="match status" value="1"/>
</dbReference>
<evidence type="ECO:0000259" key="7">
    <source>
        <dbReference type="Pfam" id="PF00849"/>
    </source>
</evidence>
<name>A0A7X0VV73_9BACL</name>
<evidence type="ECO:0000313" key="8">
    <source>
        <dbReference type="EMBL" id="MBB6731125.1"/>
    </source>
</evidence>
<dbReference type="InterPro" id="IPR006224">
    <property type="entry name" value="PsdUridine_synth_RluA-like_CS"/>
</dbReference>
<comment type="caution">
    <text evidence="8">The sequence shown here is derived from an EMBL/GenBank/DDBJ whole genome shotgun (WGS) entry which is preliminary data.</text>
</comment>
<comment type="function">
    <text evidence="6">Responsible for synthesis of pseudouridine from uracil.</text>
</comment>
<reference evidence="8 9" key="1">
    <citation type="submission" date="2020-08" db="EMBL/GenBank/DDBJ databases">
        <title>Cohnella phylogeny.</title>
        <authorList>
            <person name="Dunlap C."/>
        </authorList>
    </citation>
    <scope>NUCLEOTIDE SEQUENCE [LARGE SCALE GENOMIC DNA]</scope>
    <source>
        <strain evidence="8 9">CBP 2801</strain>
    </source>
</reference>
<evidence type="ECO:0000256" key="2">
    <source>
        <dbReference type="ARBA" id="ARBA00010876"/>
    </source>
</evidence>
<dbReference type="Proteomes" id="UP000564644">
    <property type="component" value="Unassembled WGS sequence"/>
</dbReference>
<dbReference type="PROSITE" id="PS01129">
    <property type="entry name" value="PSI_RLU"/>
    <property type="match status" value="1"/>
</dbReference>
<sequence>MNASYRAPVVLVVEAADDGRMLRDVLRDRLGISRRLFVKLKQTEEGLAVNGEKAYPSHRLTAGDVVELRMEEETSDDILPQPIPLDIVFEDEHLLVLNKPAGLIVHPTTGHYAGTLANGVVHYWREKGERCRFRPVHRLDGDTSGLVIVAKHPYAHQQLSVQMAANAVEKKYRAYTFGRPPEDRGEVNAPIGRLPEDSHRRAVLPDGAPSLTYYETARAYPCGATALDLRLGTGRTHQIRVHMSHIGCPLIGDAYYADPVWADSALGRSLDGAIARQALHAALLAFRHPVTGEPLRLTAPLPADLLALEEKLEALPSTPIKPAVSVEGGFSEE</sequence>
<dbReference type="AlphaFoldDB" id="A0A7X0VV73"/>
<evidence type="ECO:0000256" key="4">
    <source>
        <dbReference type="PIRSR" id="PIRSR606225-1"/>
    </source>
</evidence>
<feature type="active site" evidence="4">
    <location>
        <position position="140"/>
    </location>
</feature>
<dbReference type="InterPro" id="IPR050188">
    <property type="entry name" value="RluA_PseudoU_synthase"/>
</dbReference>
<evidence type="ECO:0000256" key="3">
    <source>
        <dbReference type="ARBA" id="ARBA00023235"/>
    </source>
</evidence>
<organism evidence="8 9">
    <name type="scientific">Cohnella zeiphila</name>
    <dbReference type="NCBI Taxonomy" id="2761120"/>
    <lineage>
        <taxon>Bacteria</taxon>
        <taxon>Bacillati</taxon>
        <taxon>Bacillota</taxon>
        <taxon>Bacilli</taxon>
        <taxon>Bacillales</taxon>
        <taxon>Paenibacillaceae</taxon>
        <taxon>Cohnella</taxon>
    </lineage>
</organism>
<gene>
    <name evidence="8" type="ORF">H7C18_09425</name>
</gene>
<dbReference type="GO" id="GO:0003723">
    <property type="term" value="F:RNA binding"/>
    <property type="evidence" value="ECO:0007669"/>
    <property type="project" value="UniProtKB-KW"/>
</dbReference>
<keyword evidence="5" id="KW-0694">RNA-binding</keyword>